<dbReference type="AlphaFoldDB" id="A0A410QH78"/>
<dbReference type="Proteomes" id="UP000287969">
    <property type="component" value="Chromosome"/>
</dbReference>
<reference evidence="2" key="1">
    <citation type="submission" date="2019-01" db="EMBL/GenBank/DDBJ databases">
        <title>Draft genomes of a novel of Sporanaerobacter strains.</title>
        <authorList>
            <person name="Ma S."/>
        </authorList>
    </citation>
    <scope>NUCLEOTIDE SEQUENCE [LARGE SCALE GENOMIC DNA]</scope>
    <source>
        <strain evidence="2">NJN-17</strain>
    </source>
</reference>
<dbReference type="KEGG" id="spoa:EQM13_17545"/>
<dbReference type="EMBL" id="CP035282">
    <property type="protein sequence ID" value="QAT63238.1"/>
    <property type="molecule type" value="Genomic_DNA"/>
</dbReference>
<keyword evidence="2" id="KW-1185">Reference proteome</keyword>
<gene>
    <name evidence="1" type="ORF">EQM13_17545</name>
</gene>
<organism evidence="1 2">
    <name type="scientific">Acidilutibacter cellobiosedens</name>
    <dbReference type="NCBI Taxonomy" id="2507161"/>
    <lineage>
        <taxon>Bacteria</taxon>
        <taxon>Bacillati</taxon>
        <taxon>Bacillota</taxon>
        <taxon>Tissierellia</taxon>
        <taxon>Tissierellales</taxon>
        <taxon>Acidilutibacteraceae</taxon>
        <taxon>Acidilutibacter</taxon>
    </lineage>
</organism>
<accession>A0A410QH78</accession>
<evidence type="ECO:0000313" key="2">
    <source>
        <dbReference type="Proteomes" id="UP000287969"/>
    </source>
</evidence>
<dbReference type="RefSeq" id="WP_128753383.1">
    <property type="nucleotide sequence ID" value="NZ_CP035282.1"/>
</dbReference>
<evidence type="ECO:0000313" key="1">
    <source>
        <dbReference type="EMBL" id="QAT63238.1"/>
    </source>
</evidence>
<proteinExistence type="predicted"/>
<name>A0A410QH78_9FIRM</name>
<dbReference type="Gene3D" id="3.40.50.10490">
    <property type="entry name" value="Glucose-6-phosphate isomerase like protein, domain 1"/>
    <property type="match status" value="1"/>
</dbReference>
<sequence>MPQIYALGGLEQKAGPTSTVIGATILNSIIVSTAQNLIKKGMKKPPIFYSANVDGGDELNEELYNEYKDSIHYRFK</sequence>
<protein>
    <submittedName>
        <fullName evidence="1">Uncharacterized protein</fullName>
    </submittedName>
</protein>
<dbReference type="OrthoDB" id="9805185at2"/>